<comment type="subcellular location">
    <subcellularLocation>
        <location evidence="1">Membrane</location>
        <topology evidence="1">Multi-pass membrane protein</topology>
    </subcellularLocation>
</comment>
<dbReference type="OrthoDB" id="2131401at2759"/>
<evidence type="ECO:0000313" key="7">
    <source>
        <dbReference type="EMBL" id="CAI5758854.1"/>
    </source>
</evidence>
<dbReference type="Pfam" id="PF10190">
    <property type="entry name" value="Tmemb_170"/>
    <property type="match status" value="1"/>
</dbReference>
<proteinExistence type="inferred from homology"/>
<keyword evidence="4 6" id="KW-1133">Transmembrane helix</keyword>
<dbReference type="Proteomes" id="UP001152885">
    <property type="component" value="Unassembled WGS sequence"/>
</dbReference>
<dbReference type="PANTHER" id="PTHR22779:SF6">
    <property type="entry name" value="SD17342P"/>
    <property type="match status" value="1"/>
</dbReference>
<keyword evidence="5 6" id="KW-0472">Membrane</keyword>
<keyword evidence="8" id="KW-1185">Reference proteome</keyword>
<evidence type="ECO:0000256" key="5">
    <source>
        <dbReference type="ARBA" id="ARBA00023136"/>
    </source>
</evidence>
<feature type="transmembrane region" description="Helical" evidence="6">
    <location>
        <begin position="87"/>
        <end position="120"/>
    </location>
</feature>
<accession>A0A9W4TYH3</accession>
<evidence type="ECO:0000256" key="6">
    <source>
        <dbReference type="SAM" id="Phobius"/>
    </source>
</evidence>
<sequence length="155" mass="17144">MSIFISSTNVPIGYTTPKFPSLFWPVGANRSSYLNSFLYSSWDVWRFTIFWSLLLSGVLYLLVGILASSSSLVNKIRHNLRIKTHDLLLSVLVIVFYTLVGLIKGFIGGAIIGLILAAIYQAGSLTMSTWLPLTWAIAQILYDIASSYSTSSIIL</sequence>
<protein>
    <submittedName>
        <fullName evidence="7">Uncharacterized protein</fullName>
    </submittedName>
</protein>
<name>A0A9W4TYH3_9ASCO</name>
<dbReference type="AlphaFoldDB" id="A0A9W4TYH3"/>
<dbReference type="PANTHER" id="PTHR22779">
    <property type="entry name" value="SD17342P"/>
    <property type="match status" value="1"/>
</dbReference>
<organism evidence="7 8">
    <name type="scientific">Candida verbasci</name>
    <dbReference type="NCBI Taxonomy" id="1227364"/>
    <lineage>
        <taxon>Eukaryota</taxon>
        <taxon>Fungi</taxon>
        <taxon>Dikarya</taxon>
        <taxon>Ascomycota</taxon>
        <taxon>Saccharomycotina</taxon>
        <taxon>Pichiomycetes</taxon>
        <taxon>Debaryomycetaceae</taxon>
        <taxon>Candida/Lodderomyces clade</taxon>
        <taxon>Candida</taxon>
    </lineage>
</organism>
<keyword evidence="3 6" id="KW-0812">Transmembrane</keyword>
<reference evidence="7" key="1">
    <citation type="submission" date="2022-12" db="EMBL/GenBank/DDBJ databases">
        <authorList>
            <person name="Brejova B."/>
        </authorList>
    </citation>
    <scope>NUCLEOTIDE SEQUENCE</scope>
</reference>
<evidence type="ECO:0000256" key="4">
    <source>
        <dbReference type="ARBA" id="ARBA00022989"/>
    </source>
</evidence>
<feature type="transmembrane region" description="Helical" evidence="6">
    <location>
        <begin position="44"/>
        <end position="67"/>
    </location>
</feature>
<evidence type="ECO:0000256" key="2">
    <source>
        <dbReference type="ARBA" id="ARBA00006325"/>
    </source>
</evidence>
<comment type="caution">
    <text evidence="7">The sequence shown here is derived from an EMBL/GenBank/DDBJ whole genome shotgun (WGS) entry which is preliminary data.</text>
</comment>
<evidence type="ECO:0000256" key="1">
    <source>
        <dbReference type="ARBA" id="ARBA00004141"/>
    </source>
</evidence>
<evidence type="ECO:0000256" key="3">
    <source>
        <dbReference type="ARBA" id="ARBA00022692"/>
    </source>
</evidence>
<gene>
    <name evidence="7" type="ORF">CANVERA_P3366</name>
</gene>
<dbReference type="GO" id="GO:0016020">
    <property type="term" value="C:membrane"/>
    <property type="evidence" value="ECO:0007669"/>
    <property type="project" value="UniProtKB-SubCell"/>
</dbReference>
<dbReference type="InterPro" id="IPR019334">
    <property type="entry name" value="TMEM170A/B/YPR153W-like"/>
</dbReference>
<comment type="similarity">
    <text evidence="2">Belongs to the TMEM170 family.</text>
</comment>
<dbReference type="EMBL" id="CANTUO010000003">
    <property type="protein sequence ID" value="CAI5758854.1"/>
    <property type="molecule type" value="Genomic_DNA"/>
</dbReference>
<evidence type="ECO:0000313" key="8">
    <source>
        <dbReference type="Proteomes" id="UP001152885"/>
    </source>
</evidence>